<evidence type="ECO:0000256" key="4">
    <source>
        <dbReference type="ARBA" id="ARBA00022840"/>
    </source>
</evidence>
<reference evidence="6 7" key="1">
    <citation type="journal article" date="2018" name="Vet. Microbiol.">
        <title>Characterisation of Staphylococcus felis isolated from cats using whole genome sequencing.</title>
        <authorList>
            <person name="Worthing K."/>
            <person name="Pang S."/>
            <person name="Trott D.J."/>
            <person name="Abraham S."/>
            <person name="Coombs G.W."/>
            <person name="Jordan D."/>
            <person name="McIntyre L."/>
            <person name="Davies M.R."/>
            <person name="Norris J."/>
        </authorList>
    </citation>
    <scope>NUCLEOTIDE SEQUENCE [LARGE SCALE GENOMIC DNA]</scope>
    <source>
        <strain evidence="6 7">F25</strain>
    </source>
</reference>
<accession>A0AAX1RTT0</accession>
<dbReference type="SMART" id="SM00382">
    <property type="entry name" value="AAA"/>
    <property type="match status" value="1"/>
</dbReference>
<dbReference type="EMBL" id="QKYD01000123">
    <property type="protein sequence ID" value="REI20618.1"/>
    <property type="molecule type" value="Genomic_DNA"/>
</dbReference>
<comment type="similarity">
    <text evidence="1">Belongs to the ABC transporter superfamily.</text>
</comment>
<evidence type="ECO:0000256" key="1">
    <source>
        <dbReference type="ARBA" id="ARBA00005417"/>
    </source>
</evidence>
<evidence type="ECO:0000256" key="3">
    <source>
        <dbReference type="ARBA" id="ARBA00022741"/>
    </source>
</evidence>
<dbReference type="Gene3D" id="3.40.50.300">
    <property type="entry name" value="P-loop containing nucleotide triphosphate hydrolases"/>
    <property type="match status" value="1"/>
</dbReference>
<evidence type="ECO:0000256" key="2">
    <source>
        <dbReference type="ARBA" id="ARBA00022448"/>
    </source>
</evidence>
<evidence type="ECO:0000313" key="7">
    <source>
        <dbReference type="Proteomes" id="UP000256337"/>
    </source>
</evidence>
<dbReference type="InterPro" id="IPR050763">
    <property type="entry name" value="ABC_transporter_ATP-binding"/>
</dbReference>
<dbReference type="PROSITE" id="PS50893">
    <property type="entry name" value="ABC_TRANSPORTER_2"/>
    <property type="match status" value="1"/>
</dbReference>
<dbReference type="GO" id="GO:0016887">
    <property type="term" value="F:ATP hydrolysis activity"/>
    <property type="evidence" value="ECO:0007669"/>
    <property type="project" value="InterPro"/>
</dbReference>
<keyword evidence="3" id="KW-0547">Nucleotide-binding</keyword>
<dbReference type="PANTHER" id="PTHR42711:SF5">
    <property type="entry name" value="ABC TRANSPORTER ATP-BINDING PROTEIN NATA"/>
    <property type="match status" value="1"/>
</dbReference>
<dbReference type="PANTHER" id="PTHR42711">
    <property type="entry name" value="ABC TRANSPORTER ATP-BINDING PROTEIN"/>
    <property type="match status" value="1"/>
</dbReference>
<gene>
    <name evidence="6" type="ORF">DOS76_08460</name>
</gene>
<dbReference type="CDD" id="cd03230">
    <property type="entry name" value="ABC_DR_subfamily_A"/>
    <property type="match status" value="1"/>
</dbReference>
<sequence>MIAKVTHLHKTLNGREIIKDISFTLEKGTIHAILGPNGVGKTTTIRLLTGLLKPSEGAIQVFDMETTDPHFDRIRQYIGVQNDGNLYESLTIRENLEIWAQFYNMTKMDSENRMNELLAHFNLLDRKESKVGSLSKGMKQKVAIIRALLHHPQLLILDEPTSGLDPSASEDLIAILQHFVKHEGMTIFMCTHQLQGLEQIADHLLIMYDGRFIASGQASELLREEWPETSFDIRTVDAHATLKVMKEKLAIDAQLHSEDGQLVRVTVPERGMISRVIEALVQHHIDIITVTEVKHTIKELYFKKIGEVQNAKA</sequence>
<dbReference type="RefSeq" id="WP_115856632.1">
    <property type="nucleotide sequence ID" value="NZ_CAJUZR010000027.1"/>
</dbReference>
<dbReference type="SUPFAM" id="SSF52540">
    <property type="entry name" value="P-loop containing nucleoside triphosphate hydrolases"/>
    <property type="match status" value="1"/>
</dbReference>
<comment type="caution">
    <text evidence="6">The sequence shown here is derived from an EMBL/GenBank/DDBJ whole genome shotgun (WGS) entry which is preliminary data.</text>
</comment>
<protein>
    <submittedName>
        <fullName evidence="6">ABC transporter ATP-binding protein</fullName>
    </submittedName>
</protein>
<dbReference type="Proteomes" id="UP000256337">
    <property type="component" value="Unassembled WGS sequence"/>
</dbReference>
<dbReference type="PROSITE" id="PS00211">
    <property type="entry name" value="ABC_TRANSPORTER_1"/>
    <property type="match status" value="1"/>
</dbReference>
<dbReference type="AlphaFoldDB" id="A0AAX1RTT0"/>
<proteinExistence type="inferred from homology"/>
<evidence type="ECO:0000259" key="5">
    <source>
        <dbReference type="PROSITE" id="PS50893"/>
    </source>
</evidence>
<keyword evidence="2" id="KW-0813">Transport</keyword>
<dbReference type="InterPro" id="IPR003593">
    <property type="entry name" value="AAA+_ATPase"/>
</dbReference>
<dbReference type="GO" id="GO:0005524">
    <property type="term" value="F:ATP binding"/>
    <property type="evidence" value="ECO:0007669"/>
    <property type="project" value="UniProtKB-KW"/>
</dbReference>
<dbReference type="InterPro" id="IPR027417">
    <property type="entry name" value="P-loop_NTPase"/>
</dbReference>
<evidence type="ECO:0000313" key="6">
    <source>
        <dbReference type="EMBL" id="REI20618.1"/>
    </source>
</evidence>
<dbReference type="InterPro" id="IPR017871">
    <property type="entry name" value="ABC_transporter-like_CS"/>
</dbReference>
<dbReference type="InterPro" id="IPR003439">
    <property type="entry name" value="ABC_transporter-like_ATP-bd"/>
</dbReference>
<organism evidence="6 7">
    <name type="scientific">Staphylococcus felis</name>
    <dbReference type="NCBI Taxonomy" id="46127"/>
    <lineage>
        <taxon>Bacteria</taxon>
        <taxon>Bacillati</taxon>
        <taxon>Bacillota</taxon>
        <taxon>Bacilli</taxon>
        <taxon>Bacillales</taxon>
        <taxon>Staphylococcaceae</taxon>
        <taxon>Staphylococcus</taxon>
    </lineage>
</organism>
<dbReference type="Pfam" id="PF00005">
    <property type="entry name" value="ABC_tran"/>
    <property type="match status" value="1"/>
</dbReference>
<feature type="domain" description="ABC transporter" evidence="5">
    <location>
        <begin position="3"/>
        <end position="234"/>
    </location>
</feature>
<keyword evidence="4 6" id="KW-0067">ATP-binding</keyword>
<name>A0AAX1RTT0_9STAP</name>